<proteinExistence type="predicted"/>
<dbReference type="InterPro" id="IPR029472">
    <property type="entry name" value="Copia-like_N"/>
</dbReference>
<comment type="caution">
    <text evidence="2">The sequence shown here is derived from an EMBL/GenBank/DDBJ whole genome shotgun (WGS) entry which is preliminary data.</text>
</comment>
<dbReference type="Pfam" id="PF14244">
    <property type="entry name" value="Retrotran_gag_3"/>
    <property type="match status" value="1"/>
</dbReference>
<dbReference type="Proteomes" id="UP000245207">
    <property type="component" value="Unassembled WGS sequence"/>
</dbReference>
<dbReference type="OrthoDB" id="5544992at2759"/>
<dbReference type="PANTHER" id="PTHR37610">
    <property type="entry name" value="CCHC-TYPE DOMAIN-CONTAINING PROTEIN"/>
    <property type="match status" value="1"/>
</dbReference>
<dbReference type="Pfam" id="PF14223">
    <property type="entry name" value="Retrotran_gag_2"/>
    <property type="match status" value="1"/>
</dbReference>
<evidence type="ECO:0000313" key="2">
    <source>
        <dbReference type="EMBL" id="PWA80672.1"/>
    </source>
</evidence>
<accession>A0A2U1P4K7</accession>
<evidence type="ECO:0000259" key="1">
    <source>
        <dbReference type="Pfam" id="PF14244"/>
    </source>
</evidence>
<feature type="domain" description="Retrotransposon Copia-like N-terminal" evidence="1">
    <location>
        <begin position="28"/>
        <end position="72"/>
    </location>
</feature>
<name>A0A2U1P4K7_ARTAN</name>
<dbReference type="EMBL" id="PKPP01001689">
    <property type="protein sequence ID" value="PWA80672.1"/>
    <property type="molecule type" value="Genomic_DNA"/>
</dbReference>
<organism evidence="2 3">
    <name type="scientific">Artemisia annua</name>
    <name type="common">Sweet wormwood</name>
    <dbReference type="NCBI Taxonomy" id="35608"/>
    <lineage>
        <taxon>Eukaryota</taxon>
        <taxon>Viridiplantae</taxon>
        <taxon>Streptophyta</taxon>
        <taxon>Embryophyta</taxon>
        <taxon>Tracheophyta</taxon>
        <taxon>Spermatophyta</taxon>
        <taxon>Magnoliopsida</taxon>
        <taxon>eudicotyledons</taxon>
        <taxon>Gunneridae</taxon>
        <taxon>Pentapetalae</taxon>
        <taxon>asterids</taxon>
        <taxon>campanulids</taxon>
        <taxon>Asterales</taxon>
        <taxon>Asteraceae</taxon>
        <taxon>Asteroideae</taxon>
        <taxon>Anthemideae</taxon>
        <taxon>Artemisiinae</taxon>
        <taxon>Artemisia</taxon>
    </lineage>
</organism>
<gene>
    <name evidence="2" type="ORF">CTI12_AA194540</name>
</gene>
<evidence type="ECO:0000313" key="3">
    <source>
        <dbReference type="Proteomes" id="UP000245207"/>
    </source>
</evidence>
<keyword evidence="3" id="KW-1185">Reference proteome</keyword>
<dbReference type="PANTHER" id="PTHR37610:SF6">
    <property type="entry name" value="GAG-POLYPEPTIDE OF LTR COPIA-TYPE-RELATED"/>
    <property type="match status" value="1"/>
</dbReference>
<sequence>MTTSSSSSSDANGQNNQAFLFQNPLFLHPSDGPGTLMVTEKLLGAQNYRSWRRSVEIALSTKRKLGFIRGTVPRSQDDVNLQEQWDTCNNLVISWLMNSVSESIAKSIMFIGTAYAIWIQLEKRFALSNGSHKYKLNRETYETMQSGRSVSEYYTSMKCVWEELDSMNELPRIVNITPEIALFLNALSTQKEEQRLFQFLNGLDDMFSHQRSQLLLNSPLPSVETACALLQQEESQRGVFGSSQLSGVESTALYSKGEAKEKCNICGYKWHPPDKCWERVGYPTWHYKYKQSQKDKAPQKIGSGNGKKTAALVETSGHVVFTSKQFEQLMKSIPHLNQVTDDANAMEHPFGEGTLYCFSCVNGIIEGWIIDTGASDHMSPDSNDLIDIQDLKCKQVINLPNGHTSVISKFVAS</sequence>
<dbReference type="AlphaFoldDB" id="A0A2U1P4K7"/>
<reference evidence="2 3" key="1">
    <citation type="journal article" date="2018" name="Mol. Plant">
        <title>The genome of Artemisia annua provides insight into the evolution of Asteraceae family and artemisinin biosynthesis.</title>
        <authorList>
            <person name="Shen Q."/>
            <person name="Zhang L."/>
            <person name="Liao Z."/>
            <person name="Wang S."/>
            <person name="Yan T."/>
            <person name="Shi P."/>
            <person name="Liu M."/>
            <person name="Fu X."/>
            <person name="Pan Q."/>
            <person name="Wang Y."/>
            <person name="Lv Z."/>
            <person name="Lu X."/>
            <person name="Zhang F."/>
            <person name="Jiang W."/>
            <person name="Ma Y."/>
            <person name="Chen M."/>
            <person name="Hao X."/>
            <person name="Li L."/>
            <person name="Tang Y."/>
            <person name="Lv G."/>
            <person name="Zhou Y."/>
            <person name="Sun X."/>
            <person name="Brodelius P.E."/>
            <person name="Rose J.K.C."/>
            <person name="Tang K."/>
        </authorList>
    </citation>
    <scope>NUCLEOTIDE SEQUENCE [LARGE SCALE GENOMIC DNA]</scope>
    <source>
        <strain evidence="3">cv. Huhao1</strain>
        <tissue evidence="2">Leaf</tissue>
    </source>
</reference>
<protein>
    <recommendedName>
        <fullName evidence="1">Retrotransposon Copia-like N-terminal domain-containing protein</fullName>
    </recommendedName>
</protein>